<evidence type="ECO:0000313" key="2">
    <source>
        <dbReference type="Proteomes" id="UP000267096"/>
    </source>
</evidence>
<sequence length="87" mass="9729">MLSTNEFTTIVDEAIRRVLGQAAPNYQLGPFDETTRKGSVVVAASDSHLVWAALSVYGRHFGTPVALHLNSDFCHVKMRQRLQKLLF</sequence>
<gene>
    <name evidence="1" type="ORF">ASIM_LOCUS276</name>
</gene>
<reference evidence="3" key="1">
    <citation type="submission" date="2017-02" db="UniProtKB">
        <authorList>
            <consortium name="WormBaseParasite"/>
        </authorList>
    </citation>
    <scope>IDENTIFICATION</scope>
</reference>
<name>A0A0M3IYP3_ANISI</name>
<dbReference type="Proteomes" id="UP000267096">
    <property type="component" value="Unassembled WGS sequence"/>
</dbReference>
<dbReference type="AlphaFoldDB" id="A0A0M3IYP3"/>
<keyword evidence="2" id="KW-1185">Reference proteome</keyword>
<dbReference type="EMBL" id="UYRR01000133">
    <property type="protein sequence ID" value="VDK17546.1"/>
    <property type="molecule type" value="Genomic_DNA"/>
</dbReference>
<dbReference type="OrthoDB" id="5799881at2759"/>
<reference evidence="1 2" key="2">
    <citation type="submission" date="2018-11" db="EMBL/GenBank/DDBJ databases">
        <authorList>
            <consortium name="Pathogen Informatics"/>
        </authorList>
    </citation>
    <scope>NUCLEOTIDE SEQUENCE [LARGE SCALE GENOMIC DNA]</scope>
</reference>
<dbReference type="WBParaSite" id="ASIM_0000037201-mRNA-1">
    <property type="protein sequence ID" value="ASIM_0000037201-mRNA-1"/>
    <property type="gene ID" value="ASIM_0000037201"/>
</dbReference>
<proteinExistence type="predicted"/>
<accession>A0A0M3IYP3</accession>
<evidence type="ECO:0000313" key="1">
    <source>
        <dbReference type="EMBL" id="VDK17546.1"/>
    </source>
</evidence>
<organism evidence="3">
    <name type="scientific">Anisakis simplex</name>
    <name type="common">Herring worm</name>
    <dbReference type="NCBI Taxonomy" id="6269"/>
    <lineage>
        <taxon>Eukaryota</taxon>
        <taxon>Metazoa</taxon>
        <taxon>Ecdysozoa</taxon>
        <taxon>Nematoda</taxon>
        <taxon>Chromadorea</taxon>
        <taxon>Rhabditida</taxon>
        <taxon>Spirurina</taxon>
        <taxon>Ascaridomorpha</taxon>
        <taxon>Ascaridoidea</taxon>
        <taxon>Anisakidae</taxon>
        <taxon>Anisakis</taxon>
        <taxon>Anisakis simplex complex</taxon>
    </lineage>
</organism>
<evidence type="ECO:0000313" key="3">
    <source>
        <dbReference type="WBParaSite" id="ASIM_0000037201-mRNA-1"/>
    </source>
</evidence>
<protein>
    <submittedName>
        <fullName evidence="3">SIS domain-containing protein</fullName>
    </submittedName>
</protein>